<reference evidence="4 5" key="1">
    <citation type="submission" date="2017-04" db="EMBL/GenBank/DDBJ databases">
        <authorList>
            <person name="Afonso C.L."/>
            <person name="Miller P.J."/>
            <person name="Scott M.A."/>
            <person name="Spackman E."/>
            <person name="Goraichik I."/>
            <person name="Dimitrov K.M."/>
            <person name="Suarez D.L."/>
            <person name="Swayne D.E."/>
        </authorList>
    </citation>
    <scope>NUCLEOTIDE SEQUENCE [LARGE SCALE GENOMIC DNA]</scope>
    <source>
        <strain evidence="4 5">ToBE</strain>
    </source>
</reference>
<dbReference type="PANTHER" id="PTHR33055:SF13">
    <property type="entry name" value="TRANSPOSASE"/>
    <property type="match status" value="1"/>
</dbReference>
<organism evidence="4 5">
    <name type="scientific">Thermanaeromonas toyohensis ToBE</name>
    <dbReference type="NCBI Taxonomy" id="698762"/>
    <lineage>
        <taxon>Bacteria</taxon>
        <taxon>Bacillati</taxon>
        <taxon>Bacillota</taxon>
        <taxon>Clostridia</taxon>
        <taxon>Neomoorellales</taxon>
        <taxon>Neomoorellaceae</taxon>
        <taxon>Thermanaeromonas</taxon>
    </lineage>
</organism>
<feature type="domain" description="Transposase IS110-like N-terminal" evidence="2">
    <location>
        <begin position="5"/>
        <end position="146"/>
    </location>
</feature>
<evidence type="ECO:0000259" key="3">
    <source>
        <dbReference type="Pfam" id="PF02371"/>
    </source>
</evidence>
<sequence length="379" mass="42613">MRYFGLDVHKSYCEGAELLSDNTVRRFRFSNEKKEWKRFAKELDGNCKVALEATGNASMIYDILTARGAQVVVVNPIRTRAIAEARIKTDKVDAEILVRLLAADFVCASWVASKEERELRTLLHHRAALKKEVVGVKNRIHAVLASHAIKVPVSDLFGVKGRQFLRELEELPGVEKIVLTSNLKILEALEEEIAAIEKELNLRAIDLPGVETFLGIPGIDVLAALTILAEIGDIKRFASAKKLASFSGLVPSVHQSGKTRYTGHITKAGRSMLRWILIQVAQVAVRQPGALRDFYLRLKKRKGHKIAIVAAARKLLTIIWAMLTKNTEYRYLKEDLRQKKIRRMHKRALPYKVDNDLPQKITSLIGEEQTMTEIPSPAA</sequence>
<feature type="coiled-coil region" evidence="1">
    <location>
        <begin position="179"/>
        <end position="206"/>
    </location>
</feature>
<feature type="domain" description="Transposase IS116/IS110/IS902 C-terminal" evidence="3">
    <location>
        <begin position="213"/>
        <end position="295"/>
    </location>
</feature>
<evidence type="ECO:0000259" key="2">
    <source>
        <dbReference type="Pfam" id="PF01548"/>
    </source>
</evidence>
<dbReference type="InterPro" id="IPR003346">
    <property type="entry name" value="Transposase_20"/>
</dbReference>
<dbReference type="NCBIfam" id="NF033542">
    <property type="entry name" value="transpos_IS110"/>
    <property type="match status" value="1"/>
</dbReference>
<name>A0A1W1VIH6_9FIRM</name>
<dbReference type="GO" id="GO:0003677">
    <property type="term" value="F:DNA binding"/>
    <property type="evidence" value="ECO:0007669"/>
    <property type="project" value="InterPro"/>
</dbReference>
<dbReference type="AlphaFoldDB" id="A0A1W1VIH6"/>
<proteinExistence type="predicted"/>
<dbReference type="GO" id="GO:0004803">
    <property type="term" value="F:transposase activity"/>
    <property type="evidence" value="ECO:0007669"/>
    <property type="project" value="InterPro"/>
</dbReference>
<evidence type="ECO:0000256" key="1">
    <source>
        <dbReference type="SAM" id="Coils"/>
    </source>
</evidence>
<keyword evidence="5" id="KW-1185">Reference proteome</keyword>
<keyword evidence="1" id="KW-0175">Coiled coil</keyword>
<dbReference type="GO" id="GO:0006313">
    <property type="term" value="P:DNA transposition"/>
    <property type="evidence" value="ECO:0007669"/>
    <property type="project" value="InterPro"/>
</dbReference>
<evidence type="ECO:0000313" key="5">
    <source>
        <dbReference type="Proteomes" id="UP000192569"/>
    </source>
</evidence>
<accession>A0A1W1VIH6</accession>
<dbReference type="Pfam" id="PF02371">
    <property type="entry name" value="Transposase_20"/>
    <property type="match status" value="1"/>
</dbReference>
<dbReference type="Pfam" id="PF01548">
    <property type="entry name" value="DEDD_Tnp_IS110"/>
    <property type="match status" value="1"/>
</dbReference>
<dbReference type="Proteomes" id="UP000192569">
    <property type="component" value="Chromosome I"/>
</dbReference>
<dbReference type="InterPro" id="IPR002525">
    <property type="entry name" value="Transp_IS110-like_N"/>
</dbReference>
<dbReference type="RefSeq" id="WP_172839026.1">
    <property type="nucleotide sequence ID" value="NZ_LT838272.1"/>
</dbReference>
<gene>
    <name evidence="4" type="ORF">SAMN00808754_0805</name>
</gene>
<evidence type="ECO:0000313" key="4">
    <source>
        <dbReference type="EMBL" id="SMB93162.1"/>
    </source>
</evidence>
<dbReference type="EMBL" id="LT838272">
    <property type="protein sequence ID" value="SMB93162.1"/>
    <property type="molecule type" value="Genomic_DNA"/>
</dbReference>
<dbReference type="InterPro" id="IPR047650">
    <property type="entry name" value="Transpos_IS110"/>
</dbReference>
<protein>
    <submittedName>
        <fullName evidence="4">Transposase</fullName>
    </submittedName>
</protein>
<dbReference type="PANTHER" id="PTHR33055">
    <property type="entry name" value="TRANSPOSASE FOR INSERTION SEQUENCE ELEMENT IS1111A"/>
    <property type="match status" value="1"/>
</dbReference>